<keyword evidence="2" id="KW-1185">Reference proteome</keyword>
<protein>
    <submittedName>
        <fullName evidence="1">Uncharacterized protein</fullName>
    </submittedName>
</protein>
<evidence type="ECO:0000313" key="2">
    <source>
        <dbReference type="Proteomes" id="UP000827092"/>
    </source>
</evidence>
<name>A0AAV6UZK6_9ARAC</name>
<proteinExistence type="predicted"/>
<dbReference type="AlphaFoldDB" id="A0AAV6UZK6"/>
<dbReference type="EMBL" id="JAFNEN010000233">
    <property type="protein sequence ID" value="KAG8188701.1"/>
    <property type="molecule type" value="Genomic_DNA"/>
</dbReference>
<reference evidence="1 2" key="1">
    <citation type="journal article" date="2022" name="Nat. Ecol. Evol.">
        <title>A masculinizing supergene underlies an exaggerated male reproductive morph in a spider.</title>
        <authorList>
            <person name="Hendrickx F."/>
            <person name="De Corte Z."/>
            <person name="Sonet G."/>
            <person name="Van Belleghem S.M."/>
            <person name="Kostlbacher S."/>
            <person name="Vangestel C."/>
        </authorList>
    </citation>
    <scope>NUCLEOTIDE SEQUENCE [LARGE SCALE GENOMIC DNA]</scope>
    <source>
        <strain evidence="1">W744_W776</strain>
    </source>
</reference>
<gene>
    <name evidence="1" type="ORF">JTE90_003957</name>
</gene>
<dbReference type="Proteomes" id="UP000827092">
    <property type="component" value="Unassembled WGS sequence"/>
</dbReference>
<sequence length="123" mass="14382">MLVLPLHIHLYRSPVYSSDYNSWLRGSPRVNEISEVRKEHSRVFHRAIEKGWVESILCPMLSPTGKRSYGLEAPLWCCLGTFPWHYKVATRVFVKNQHYFSLDTKNTILEDTSEYSLDHFPGL</sequence>
<comment type="caution">
    <text evidence="1">The sequence shown here is derived from an EMBL/GenBank/DDBJ whole genome shotgun (WGS) entry which is preliminary data.</text>
</comment>
<accession>A0AAV6UZK6</accession>
<evidence type="ECO:0000313" key="1">
    <source>
        <dbReference type="EMBL" id="KAG8188701.1"/>
    </source>
</evidence>
<organism evidence="1 2">
    <name type="scientific">Oedothorax gibbosus</name>
    <dbReference type="NCBI Taxonomy" id="931172"/>
    <lineage>
        <taxon>Eukaryota</taxon>
        <taxon>Metazoa</taxon>
        <taxon>Ecdysozoa</taxon>
        <taxon>Arthropoda</taxon>
        <taxon>Chelicerata</taxon>
        <taxon>Arachnida</taxon>
        <taxon>Araneae</taxon>
        <taxon>Araneomorphae</taxon>
        <taxon>Entelegynae</taxon>
        <taxon>Araneoidea</taxon>
        <taxon>Linyphiidae</taxon>
        <taxon>Erigoninae</taxon>
        <taxon>Oedothorax</taxon>
    </lineage>
</organism>